<dbReference type="Proteomes" id="UP000623467">
    <property type="component" value="Unassembled WGS sequence"/>
</dbReference>
<gene>
    <name evidence="2" type="ORF">MSAN_01547100</name>
</gene>
<protein>
    <submittedName>
        <fullName evidence="2">Uncharacterized protein</fullName>
    </submittedName>
</protein>
<organism evidence="2 3">
    <name type="scientific">Mycena sanguinolenta</name>
    <dbReference type="NCBI Taxonomy" id="230812"/>
    <lineage>
        <taxon>Eukaryota</taxon>
        <taxon>Fungi</taxon>
        <taxon>Dikarya</taxon>
        <taxon>Basidiomycota</taxon>
        <taxon>Agaricomycotina</taxon>
        <taxon>Agaricomycetes</taxon>
        <taxon>Agaricomycetidae</taxon>
        <taxon>Agaricales</taxon>
        <taxon>Marasmiineae</taxon>
        <taxon>Mycenaceae</taxon>
        <taxon>Mycena</taxon>
    </lineage>
</organism>
<sequence length="107" mass="10987">MFATKPLILILSASLALAGSLPITRTTTYQVCAVCPLLDTQGNAVSPGSGYGLTPPAKFCGFGDLGQNGFITTCFYDNSGALVEGTEFCPPGPVAVTQPPNCLVVTE</sequence>
<feature type="chain" id="PRO_5034712790" evidence="1">
    <location>
        <begin position="19"/>
        <end position="107"/>
    </location>
</feature>
<dbReference type="AlphaFoldDB" id="A0A8H6Y3P1"/>
<accession>A0A8H6Y3P1</accession>
<name>A0A8H6Y3P1_9AGAR</name>
<proteinExistence type="predicted"/>
<feature type="signal peptide" evidence="1">
    <location>
        <begin position="1"/>
        <end position="18"/>
    </location>
</feature>
<comment type="caution">
    <text evidence="2">The sequence shown here is derived from an EMBL/GenBank/DDBJ whole genome shotgun (WGS) entry which is preliminary data.</text>
</comment>
<keyword evidence="1" id="KW-0732">Signal</keyword>
<keyword evidence="3" id="KW-1185">Reference proteome</keyword>
<dbReference type="EMBL" id="JACAZH010000012">
    <property type="protein sequence ID" value="KAF7353568.1"/>
    <property type="molecule type" value="Genomic_DNA"/>
</dbReference>
<evidence type="ECO:0000313" key="2">
    <source>
        <dbReference type="EMBL" id="KAF7353568.1"/>
    </source>
</evidence>
<evidence type="ECO:0000313" key="3">
    <source>
        <dbReference type="Proteomes" id="UP000623467"/>
    </source>
</evidence>
<dbReference type="OrthoDB" id="2935174at2759"/>
<evidence type="ECO:0000256" key="1">
    <source>
        <dbReference type="SAM" id="SignalP"/>
    </source>
</evidence>
<reference evidence="2" key="1">
    <citation type="submission" date="2020-05" db="EMBL/GenBank/DDBJ databases">
        <title>Mycena genomes resolve the evolution of fungal bioluminescence.</title>
        <authorList>
            <person name="Tsai I.J."/>
        </authorList>
    </citation>
    <scope>NUCLEOTIDE SEQUENCE</scope>
    <source>
        <strain evidence="2">160909Yilan</strain>
    </source>
</reference>